<proteinExistence type="predicted"/>
<dbReference type="Pfam" id="PF10145">
    <property type="entry name" value="PhageMin_Tail"/>
    <property type="match status" value="1"/>
</dbReference>
<feature type="coiled-coil region" evidence="3">
    <location>
        <begin position="59"/>
        <end position="118"/>
    </location>
</feature>
<name>A0A0F6YR17_9CAUD</name>
<organism evidence="7 8">
    <name type="scientific">Mycobacterium phage Phayonce</name>
    <dbReference type="NCBI Taxonomy" id="1647302"/>
    <lineage>
        <taxon>Viruses</taxon>
        <taxon>Duplodnaviria</taxon>
        <taxon>Heunggongvirae</taxon>
        <taxon>Uroviricota</taxon>
        <taxon>Caudoviricetes</taxon>
        <taxon>Pclasvirinae</taxon>
        <taxon>Phayoncevirus</taxon>
        <taxon>Phayoncevirus phayonce</taxon>
    </lineage>
</organism>
<dbReference type="InterPro" id="IPR010618">
    <property type="entry name" value="RPF"/>
</dbReference>
<feature type="region of interest" description="Disordered" evidence="4">
    <location>
        <begin position="1201"/>
        <end position="1268"/>
    </location>
</feature>
<dbReference type="SUPFAM" id="SSF53955">
    <property type="entry name" value="Lysozyme-like"/>
    <property type="match status" value="1"/>
</dbReference>
<keyword evidence="3" id="KW-0175">Coiled coil</keyword>
<gene>
    <name evidence="7" type="primary">16</name>
    <name evidence="7" type="ORF">SEA_PHAYONCE_16</name>
</gene>
<keyword evidence="2" id="KW-0378">Hydrolase</keyword>
<feature type="compositionally biased region" description="Polar residues" evidence="4">
    <location>
        <begin position="1236"/>
        <end position="1261"/>
    </location>
</feature>
<evidence type="ECO:0000256" key="2">
    <source>
        <dbReference type="ARBA" id="ARBA00022801"/>
    </source>
</evidence>
<dbReference type="CDD" id="cd13925">
    <property type="entry name" value="RPF"/>
    <property type="match status" value="1"/>
</dbReference>
<dbReference type="KEGG" id="vg:26646445"/>
<feature type="region of interest" description="Disordered" evidence="4">
    <location>
        <begin position="501"/>
        <end position="606"/>
    </location>
</feature>
<evidence type="ECO:0000313" key="7">
    <source>
        <dbReference type="EMBL" id="AKF14376.1"/>
    </source>
</evidence>
<accession>A0A0F6YR17</accession>
<feature type="domain" description="Resuscitation-promoting factor core lysozyme-like" evidence="5">
    <location>
        <begin position="956"/>
        <end position="1033"/>
    </location>
</feature>
<dbReference type="Gene3D" id="1.10.530.10">
    <property type="match status" value="1"/>
</dbReference>
<protein>
    <submittedName>
        <fullName evidence="7">Tape measure protein</fullName>
    </submittedName>
</protein>
<evidence type="ECO:0000259" key="6">
    <source>
        <dbReference type="Pfam" id="PF10145"/>
    </source>
</evidence>
<evidence type="ECO:0000256" key="4">
    <source>
        <dbReference type="SAM" id="MobiDB-lite"/>
    </source>
</evidence>
<dbReference type="EMBL" id="KR080195">
    <property type="protein sequence ID" value="AKF14376.1"/>
    <property type="molecule type" value="Genomic_DNA"/>
</dbReference>
<evidence type="ECO:0000256" key="3">
    <source>
        <dbReference type="SAM" id="Coils"/>
    </source>
</evidence>
<dbReference type="GO" id="GO:0098003">
    <property type="term" value="P:viral tail assembly"/>
    <property type="evidence" value="ECO:0007669"/>
    <property type="project" value="UniProtKB-KW"/>
</dbReference>
<feature type="compositionally biased region" description="Low complexity" evidence="4">
    <location>
        <begin position="527"/>
        <end position="546"/>
    </location>
</feature>
<reference evidence="7 8" key="1">
    <citation type="journal article" date="2015" name="Genome Announc.">
        <title>Genome Sequence of Mycobacteriophage Phayonce.</title>
        <authorList>
            <person name="Pope W.H."/>
            <person name="Jacobetz E."/>
            <person name="Johnson C.A."/>
            <person name="Kihle B.L."/>
            <person name="Sobeski M.A."/>
            <person name="Werner M.B."/>
            <person name="Adkins N.L."/>
            <person name="Kramer Z.J."/>
            <person name="Montgomery M.T."/>
            <person name="Grubb S.R."/>
            <person name="Warner M.H."/>
            <person name="Bowman C.A."/>
            <person name="Russell D.A."/>
            <person name="Hatfull G.F."/>
        </authorList>
    </citation>
    <scope>NUCLEOTIDE SEQUENCE [LARGE SCALE GENOMIC DNA]</scope>
</reference>
<keyword evidence="1" id="KW-1188">Viral release from host cell</keyword>
<feature type="domain" description="Phage tail tape measure protein" evidence="6">
    <location>
        <begin position="218"/>
        <end position="417"/>
    </location>
</feature>
<dbReference type="Proteomes" id="UP000214372">
    <property type="component" value="Segment"/>
</dbReference>
<evidence type="ECO:0000256" key="1">
    <source>
        <dbReference type="ARBA" id="ARBA00022465"/>
    </source>
</evidence>
<feature type="compositionally biased region" description="Low complexity" evidence="4">
    <location>
        <begin position="1206"/>
        <end position="1222"/>
    </location>
</feature>
<evidence type="ECO:0000313" key="8">
    <source>
        <dbReference type="Proteomes" id="UP000214372"/>
    </source>
</evidence>
<dbReference type="InterPro" id="IPR010090">
    <property type="entry name" value="Phage_tape_meas"/>
</dbReference>
<evidence type="ECO:0000259" key="5">
    <source>
        <dbReference type="Pfam" id="PF06737"/>
    </source>
</evidence>
<dbReference type="RefSeq" id="YP_009198360.1">
    <property type="nucleotide sequence ID" value="NC_028796.1"/>
</dbReference>
<keyword evidence="8" id="KW-1185">Reference proteome</keyword>
<dbReference type="GeneID" id="26646445"/>
<dbReference type="GO" id="GO:0016787">
    <property type="term" value="F:hydrolase activity"/>
    <property type="evidence" value="ECO:0007669"/>
    <property type="project" value="UniProtKB-KW"/>
</dbReference>
<dbReference type="InterPro" id="IPR023346">
    <property type="entry name" value="Lysozyme-like_dom_sf"/>
</dbReference>
<dbReference type="Pfam" id="PF06737">
    <property type="entry name" value="Transglycosylas"/>
    <property type="match status" value="1"/>
</dbReference>
<sequence length="1268" mass="129534">MVQLTVATDIDDASIRKSANEIQRRFDRIGQDVGDDFMSAFATGARTGSAKVEKAMDAARDATGKLRAEQAKLDDLLARGDAPRSRVIAQSERAAKAKRDEERAVRQAASAYEDYTQQGLRGAVAGAGASGQDLANEFVGGFAGASALTRLGASAGPIGLALAGVATLGVIAGKSLASAILEGLDTIQIRDQFQARLGIDEASMAQYATAAGRAYAGNFGASVQDNLATATAATRAGLIDPGATDAQIQSIIEQLQGLGAVTDSTAEELSRSITTLLRTGLAGNVSEASDIITSGFQSGLDVSGDWLDTINEYSTQFRKFGLDADEVLTLLKQGLEGGARDTDKVADSLKEFGIRAVDGSKSTKEGFEALGFSAEDMSRRFAEGGDSAKIALDAVFDAIKRIDDPLQQSLIWQRLFGTQFEDLGDAVNQFDLDPVKNEFDDLQGTSDRATKTATDNFKSDWEEATRTVGQFFSDLKTDIAEWFTDLPVIRDIPQFITDMFSTDGYAPDPQNTPPVNDPNATGGLLLPPQFRADAPAPAAPPAAADARPQRPNDPFLGALWDAQYGNATPQPGNNAPVPGTPIPIDPNADTGGKDDKPSFDPSQWALDSVPLGSFPGEEGVTAGAPIVPGALVGNDIPTGPGGYVVDPQKVFDAETSRLNAQTSLQNARYRYLEVMADADATEQDRYNARAALVSQGRSLQSAEARLAEAQRGTWKKMEGAAKEFTTGMDALGAAIDADFGLGEGLSGFVENLIKTVGNLAAAPMLAQLNAISQASPIQGGYGLFGQFGAQNIAAGKSPLGFGSSGYAYGASALGPAALRPGGGGPLSVGQIDQIAAQFGLTKSSGNRPGDDGYHGQGLAGDYSGSPQAMRAFADYLSTNYGGSLLELIHDSPGFASNIKNGKGVGAFGDFYTRAQAGRHDDHVHVAADGRLGGGGSSAGPVPVNVVNGSTMLSGFNWDAVAAKESGGNWANADTGRNGHYGGLQFSPSTWNAFGGQEFAPLPHLATREQQMAVADRTAFTGYNGTPPQGLGAWEVITNGSTAADGITVNSQPPAFGGGAPVGAPVGAAPMGFGGGTLPFMGAGAPQAAPFAAGSVIAGQSPAGPPGAQGGGFSGVTGGLTGAALSAGAAGLDLLAPGAGQAAQTGIQLANRTIGFLGQLGGIAASGVLETLSVGGGNPLADPLKSLPGRVLAGIAGARPALPNTSGQAQQQAQQQAGAGAPGQPAPGGGPLVHIDQVNQAPNQTPDSVANSVANQFKSAEISQGFKGR</sequence>
<keyword evidence="1" id="KW-1245">Viral tail assembly</keyword>